<dbReference type="Gene3D" id="3.40.50.1820">
    <property type="entry name" value="alpha/beta hydrolase"/>
    <property type="match status" value="1"/>
</dbReference>
<dbReference type="SUPFAM" id="SSF53474">
    <property type="entry name" value="alpha/beta-Hydrolases"/>
    <property type="match status" value="1"/>
</dbReference>
<dbReference type="Proteomes" id="UP001188597">
    <property type="component" value="Unassembled WGS sequence"/>
</dbReference>
<comment type="similarity">
    <text evidence="1">Belongs to the 'GDXG' lipolytic enzyme family.</text>
</comment>
<organism evidence="3 4">
    <name type="scientific">Escallonia herrerae</name>
    <dbReference type="NCBI Taxonomy" id="1293975"/>
    <lineage>
        <taxon>Eukaryota</taxon>
        <taxon>Viridiplantae</taxon>
        <taxon>Streptophyta</taxon>
        <taxon>Embryophyta</taxon>
        <taxon>Tracheophyta</taxon>
        <taxon>Spermatophyta</taxon>
        <taxon>Magnoliopsida</taxon>
        <taxon>eudicotyledons</taxon>
        <taxon>Gunneridae</taxon>
        <taxon>Pentapetalae</taxon>
        <taxon>asterids</taxon>
        <taxon>campanulids</taxon>
        <taxon>Escalloniales</taxon>
        <taxon>Escalloniaceae</taxon>
        <taxon>Escallonia</taxon>
    </lineage>
</organism>
<evidence type="ECO:0000259" key="2">
    <source>
        <dbReference type="Pfam" id="PF07859"/>
    </source>
</evidence>
<dbReference type="GO" id="GO:0016787">
    <property type="term" value="F:hydrolase activity"/>
    <property type="evidence" value="ECO:0007669"/>
    <property type="project" value="InterPro"/>
</dbReference>
<reference evidence="3" key="1">
    <citation type="submission" date="2022-12" db="EMBL/GenBank/DDBJ databases">
        <title>Draft genome assemblies for two species of Escallonia (Escalloniales).</title>
        <authorList>
            <person name="Chanderbali A."/>
            <person name="Dervinis C."/>
            <person name="Anghel I."/>
            <person name="Soltis D."/>
            <person name="Soltis P."/>
            <person name="Zapata F."/>
        </authorList>
    </citation>
    <scope>NUCLEOTIDE SEQUENCE</scope>
    <source>
        <strain evidence="3">UCBG64.0493</strain>
        <tissue evidence="3">Leaf</tissue>
    </source>
</reference>
<protein>
    <recommendedName>
        <fullName evidence="2">Alpha/beta hydrolase fold-3 domain-containing protein</fullName>
    </recommendedName>
</protein>
<dbReference type="InterPro" id="IPR050466">
    <property type="entry name" value="Carboxylest/Gibb_receptor"/>
</dbReference>
<evidence type="ECO:0000256" key="1">
    <source>
        <dbReference type="ARBA" id="ARBA00010515"/>
    </source>
</evidence>
<dbReference type="PANTHER" id="PTHR23024:SF632">
    <property type="entry name" value="2-HYDROXYISOFLAVANONE DEHYDRATASE-LIKE"/>
    <property type="match status" value="1"/>
</dbReference>
<evidence type="ECO:0000313" key="3">
    <source>
        <dbReference type="EMBL" id="KAK3024520.1"/>
    </source>
</evidence>
<comment type="caution">
    <text evidence="3">The sequence shown here is derived from an EMBL/GenBank/DDBJ whole genome shotgun (WGS) entry which is preliminary data.</text>
</comment>
<keyword evidence="4" id="KW-1185">Reference proteome</keyword>
<dbReference type="EMBL" id="JAVXUP010000599">
    <property type="protein sequence ID" value="KAK3024520.1"/>
    <property type="molecule type" value="Genomic_DNA"/>
</dbReference>
<gene>
    <name evidence="3" type="ORF">RJ639_043712</name>
</gene>
<name>A0AA88WFG1_9ASTE</name>
<dbReference type="Pfam" id="PF07859">
    <property type="entry name" value="Abhydrolase_3"/>
    <property type="match status" value="1"/>
</dbReference>
<dbReference type="AlphaFoldDB" id="A0AA88WFG1"/>
<dbReference type="PANTHER" id="PTHR23024">
    <property type="entry name" value="ARYLACETAMIDE DEACETYLASE"/>
    <property type="match status" value="1"/>
</dbReference>
<feature type="domain" description="Alpha/beta hydrolase fold-3" evidence="2">
    <location>
        <begin position="75"/>
        <end position="280"/>
    </location>
</feature>
<proteinExistence type="inferred from homology"/>
<evidence type="ECO:0000313" key="4">
    <source>
        <dbReference type="Proteomes" id="UP001188597"/>
    </source>
</evidence>
<dbReference type="InterPro" id="IPR013094">
    <property type="entry name" value="AB_hydrolase_3"/>
</dbReference>
<dbReference type="InterPro" id="IPR029058">
    <property type="entry name" value="AB_hydrolase_fold"/>
</dbReference>
<accession>A0AA88WFG1</accession>
<sequence>MASITDEITHEFPRLFRVYKDGRIERYPASPYVEADRDPTTGVESKDVVISSEPSIKARVFIPRIDDPDEKLPLVLHYHGGAFCIGSPFNAITHNFLTSFVSQIRAIAVSVDYRLAPENPLPIPFEDSWASMQWIAAHFGGKGPEPWINQHADMGRVFLAGESAGGTIAHNIAVRAGAKGTAGFGVRGLIIMHPYFANEEPDELIKYIYPTCSGLFDDPILNPEADPDLSKLVCSRVFVCVAEQDWLKPRGLSYYEILKGSGYGGTVEFVETEGESHCFHVFNPTCEKALALNRAMASFINQD</sequence>